<gene>
    <name evidence="3" type="ORF">ENU08_06775</name>
    <name evidence="2" type="ORF">ENU41_05990</name>
</gene>
<dbReference type="InterPro" id="IPR007842">
    <property type="entry name" value="HEPN_dom"/>
</dbReference>
<organism evidence="3">
    <name type="scientific">Ignisphaera aggregans</name>
    <dbReference type="NCBI Taxonomy" id="334771"/>
    <lineage>
        <taxon>Archaea</taxon>
        <taxon>Thermoproteota</taxon>
        <taxon>Thermoprotei</taxon>
        <taxon>Desulfurococcales</taxon>
        <taxon>Desulfurococcaceae</taxon>
        <taxon>Ignisphaera</taxon>
    </lineage>
</organism>
<evidence type="ECO:0000313" key="3">
    <source>
        <dbReference type="EMBL" id="HGQ64929.1"/>
    </source>
</evidence>
<dbReference type="EMBL" id="DTBD01000060">
    <property type="protein sequence ID" value="HGQ64929.1"/>
    <property type="molecule type" value="Genomic_DNA"/>
</dbReference>
<dbReference type="AlphaFoldDB" id="A0A7C4NLS7"/>
<proteinExistence type="predicted"/>
<sequence>MHGTPWRRFRLQSYDLVLFHVEQTITVLCKISVVQEAGRFPKIYSIVRLLKIIAKIYGSKELENTISSSIELLTSSRNPISRQDIFLENTTLRSLDKL</sequence>
<evidence type="ECO:0000313" key="2">
    <source>
        <dbReference type="EMBL" id="HGQ36210.1"/>
    </source>
</evidence>
<name>A0A7C4NLS7_9CREN</name>
<feature type="domain" description="HEPN" evidence="1">
    <location>
        <begin position="9"/>
        <end position="79"/>
    </location>
</feature>
<reference evidence="3" key="1">
    <citation type="journal article" date="2020" name="mSystems">
        <title>Genome- and Community-Level Interaction Insights into Carbon Utilization and Element Cycling Functions of Hydrothermarchaeota in Hydrothermal Sediment.</title>
        <authorList>
            <person name="Zhou Z."/>
            <person name="Liu Y."/>
            <person name="Xu W."/>
            <person name="Pan J."/>
            <person name="Luo Z.H."/>
            <person name="Li M."/>
        </authorList>
    </citation>
    <scope>NUCLEOTIDE SEQUENCE [LARGE SCALE GENOMIC DNA]</scope>
    <source>
        <strain evidence="3">SpSt-637</strain>
        <strain evidence="2">SpSt-667</strain>
    </source>
</reference>
<evidence type="ECO:0000259" key="1">
    <source>
        <dbReference type="Pfam" id="PF05168"/>
    </source>
</evidence>
<dbReference type="EMBL" id="DTCK01000038">
    <property type="protein sequence ID" value="HGQ36210.1"/>
    <property type="molecule type" value="Genomic_DNA"/>
</dbReference>
<dbReference type="Pfam" id="PF05168">
    <property type="entry name" value="HEPN"/>
    <property type="match status" value="1"/>
</dbReference>
<protein>
    <submittedName>
        <fullName evidence="3">HEPN domain-containing protein</fullName>
    </submittedName>
</protein>
<comment type="caution">
    <text evidence="3">The sequence shown here is derived from an EMBL/GenBank/DDBJ whole genome shotgun (WGS) entry which is preliminary data.</text>
</comment>
<accession>A0A7C4NLS7</accession>
<dbReference type="Gene3D" id="1.20.120.330">
    <property type="entry name" value="Nucleotidyltransferases domain 2"/>
    <property type="match status" value="1"/>
</dbReference>